<reference evidence="2" key="3">
    <citation type="submission" date="2025-08" db="UniProtKB">
        <authorList>
            <consortium name="Ensembl"/>
        </authorList>
    </citation>
    <scope>IDENTIFICATION</scope>
    <source>
        <strain evidence="2">C57BL/6J</strain>
    </source>
</reference>
<organism evidence="2 4">
    <name type="scientific">Mus musculus</name>
    <name type="common">Mouse</name>
    <dbReference type="NCBI Taxonomy" id="10090"/>
    <lineage>
        <taxon>Eukaryota</taxon>
        <taxon>Metazoa</taxon>
        <taxon>Chordata</taxon>
        <taxon>Craniata</taxon>
        <taxon>Vertebrata</taxon>
        <taxon>Euteleostomi</taxon>
        <taxon>Mammalia</taxon>
        <taxon>Eutheria</taxon>
        <taxon>Euarchontoglires</taxon>
        <taxon>Glires</taxon>
        <taxon>Rodentia</taxon>
        <taxon>Myomorpha</taxon>
        <taxon>Muroidea</taxon>
        <taxon>Muridae</taxon>
        <taxon>Murinae</taxon>
        <taxon>Mus</taxon>
        <taxon>Mus</taxon>
    </lineage>
</organism>
<feature type="region of interest" description="Disordered" evidence="1">
    <location>
        <begin position="13"/>
        <end position="43"/>
    </location>
</feature>
<evidence type="ECO:0000313" key="4">
    <source>
        <dbReference type="Proteomes" id="UP000000589"/>
    </source>
</evidence>
<dbReference type="AGR" id="MGI:2177632"/>
<dbReference type="VEuPathDB" id="HostDB:ENSMUSG00000062563"/>
<reference evidence="2 4" key="1">
    <citation type="journal article" date="2009" name="PLoS Biol.">
        <title>Lineage-specific biology revealed by a finished genome assembly of the mouse.</title>
        <authorList>
            <consortium name="Mouse Genome Sequencing Consortium"/>
            <person name="Church D.M."/>
            <person name="Goodstadt L."/>
            <person name="Hillier L.W."/>
            <person name="Zody M.C."/>
            <person name="Goldstein S."/>
            <person name="She X."/>
            <person name="Bult C.J."/>
            <person name="Agarwala R."/>
            <person name="Cherry J.L."/>
            <person name="DiCuccio M."/>
            <person name="Hlavina W."/>
            <person name="Kapustin Y."/>
            <person name="Meric P."/>
            <person name="Maglott D."/>
            <person name="Birtle Z."/>
            <person name="Marques A.C."/>
            <person name="Graves T."/>
            <person name="Zhou S."/>
            <person name="Teague B."/>
            <person name="Potamousis K."/>
            <person name="Churas C."/>
            <person name="Place M."/>
            <person name="Herschleb J."/>
            <person name="Runnheim R."/>
            <person name="Forrest D."/>
            <person name="Amos-Landgraf J."/>
            <person name="Schwartz D.C."/>
            <person name="Cheng Z."/>
            <person name="Lindblad-Toh K."/>
            <person name="Eichler E.E."/>
            <person name="Ponting C.P."/>
        </authorList>
    </citation>
    <scope>NUCLEOTIDE SEQUENCE [LARGE SCALE GENOMIC DNA]</scope>
    <source>
        <strain evidence="2 4">C57BL/6J</strain>
    </source>
</reference>
<dbReference type="GeneTree" id="ENSGT00390000016845"/>
<sequence>LRLLDQLLAESEAWGPQELTPRGPARLAPAVSPEKKVKGNPEDSCASELSFAIRTSLQLQNRHQENELKTPSSFTCGAARLVAQYLVPALRTQR</sequence>
<dbReference type="Ensembl" id="ENSMUST00000172771.2">
    <property type="protein sequence ID" value="ENSMUSP00000134701.2"/>
    <property type="gene ID" value="ENSMUSG00000062563.16"/>
</dbReference>
<keyword evidence="4" id="KW-1185">Reference proteome</keyword>
<dbReference type="InterPro" id="IPR058884">
    <property type="entry name" value="Cys1"/>
</dbReference>
<reference evidence="2" key="4">
    <citation type="submission" date="2025-09" db="UniProtKB">
        <authorList>
            <consortium name="Ensembl"/>
        </authorList>
    </citation>
    <scope>IDENTIFICATION</scope>
    <source>
        <strain evidence="2">C57BL/6J</strain>
    </source>
</reference>
<dbReference type="MGI" id="MGI:2177632">
    <property type="gene designation" value="Cys1"/>
</dbReference>
<reference evidence="2 4" key="2">
    <citation type="journal article" date="2011" name="PLoS Biol.">
        <title>Modernizing reference genome assemblies.</title>
        <authorList>
            <person name="Church D.M."/>
            <person name="Schneider V.A."/>
            <person name="Graves T."/>
            <person name="Auger K."/>
            <person name="Cunningham F."/>
            <person name="Bouk N."/>
            <person name="Chen H.C."/>
            <person name="Agarwala R."/>
            <person name="McLaren W.M."/>
            <person name="Ritchie G.R."/>
            <person name="Albracht D."/>
            <person name="Kremitzki M."/>
            <person name="Rock S."/>
            <person name="Kotkiewicz H."/>
            <person name="Kremitzki C."/>
            <person name="Wollam A."/>
            <person name="Trani L."/>
            <person name="Fulton L."/>
            <person name="Fulton R."/>
            <person name="Matthews L."/>
            <person name="Whitehead S."/>
            <person name="Chow W."/>
            <person name="Torrance J."/>
            <person name="Dunn M."/>
            <person name="Harden G."/>
            <person name="Threadgold G."/>
            <person name="Wood J."/>
            <person name="Collins J."/>
            <person name="Heath P."/>
            <person name="Griffiths G."/>
            <person name="Pelan S."/>
            <person name="Grafham D."/>
            <person name="Eichler E.E."/>
            <person name="Weinstock G."/>
            <person name="Mardis E.R."/>
            <person name="Wilson R.K."/>
            <person name="Howe K."/>
            <person name="Flicek P."/>
            <person name="Hubbard T."/>
        </authorList>
    </citation>
    <scope>NUCLEOTIDE SEQUENCE [LARGE SCALE GENOMIC DNA]</scope>
    <source>
        <strain evidence="2 4">C57BL/6J</strain>
    </source>
</reference>
<dbReference type="ExpressionAtlas" id="G3UZZ7">
    <property type="expression patterns" value="baseline and differential"/>
</dbReference>
<evidence type="ECO:0000313" key="3">
    <source>
        <dbReference type="MGI" id="MGI:2177632"/>
    </source>
</evidence>
<evidence type="ECO:0007829" key="5">
    <source>
        <dbReference type="ProteomicsDB" id="G3UZZ7"/>
    </source>
</evidence>
<dbReference type="ProteomicsDB" id="374011"/>
<dbReference type="AlphaFoldDB" id="G3UZZ7"/>
<dbReference type="Proteomes" id="UP000000589">
    <property type="component" value="Chromosome 12"/>
</dbReference>
<dbReference type="HOGENOM" id="CLU_2391670_0_0_1"/>
<protein>
    <submittedName>
        <fullName evidence="2">Cystin 1</fullName>
    </submittedName>
</protein>
<dbReference type="Pfam" id="PF26203">
    <property type="entry name" value="Cys1"/>
    <property type="match status" value="1"/>
</dbReference>
<evidence type="ECO:0000313" key="2">
    <source>
        <dbReference type="Ensembl" id="ENSMUSP00000134701.2"/>
    </source>
</evidence>
<gene>
    <name evidence="2 3" type="primary">Cys1</name>
</gene>
<feature type="non-terminal residue" evidence="2">
    <location>
        <position position="1"/>
    </location>
</feature>
<keyword evidence="5" id="KW-1267">Proteomics identification</keyword>
<name>G3UZZ7_MOUSE</name>
<proteinExistence type="evidence at protein level"/>
<evidence type="ECO:0000256" key="1">
    <source>
        <dbReference type="SAM" id="MobiDB-lite"/>
    </source>
</evidence>
<accession>G3UZZ7</accession>
<dbReference type="Antibodypedia" id="68061">
    <property type="antibodies" value="7 antibodies from 6 providers"/>
</dbReference>
<dbReference type="Bgee" id="ENSMUSG00000062563">
    <property type="expression patterns" value="Expressed in aortic valve and 115 other cell types or tissues"/>
</dbReference>